<dbReference type="InterPro" id="IPR007791">
    <property type="entry name" value="DjlA_N"/>
</dbReference>
<feature type="domain" description="Co-chaperone DjlA N-terminal" evidence="1">
    <location>
        <begin position="24"/>
        <end position="137"/>
    </location>
</feature>
<gene>
    <name evidence="2" type="ORF">SAMN04488105_116116</name>
</gene>
<dbReference type="Pfam" id="PF05099">
    <property type="entry name" value="TerB"/>
    <property type="match status" value="1"/>
</dbReference>
<reference evidence="3" key="1">
    <citation type="submission" date="2016-10" db="EMBL/GenBank/DDBJ databases">
        <authorList>
            <person name="Varghese N."/>
            <person name="Submissions S."/>
        </authorList>
    </citation>
    <scope>NUCLEOTIDE SEQUENCE [LARGE SCALE GENOMIC DNA]</scope>
    <source>
        <strain evidence="3">DSM 10146</strain>
    </source>
</reference>
<dbReference type="Proteomes" id="UP000198994">
    <property type="component" value="Unassembled WGS sequence"/>
</dbReference>
<dbReference type="STRING" id="282683.SAMN04488105_116116"/>
<dbReference type="AlphaFoldDB" id="A0A1G7JXZ9"/>
<protein>
    <submittedName>
        <fullName evidence="2">Tellurite resistance protein TerB</fullName>
    </submittedName>
</protein>
<name>A0A1G7JXZ9_9RHOB</name>
<dbReference type="EMBL" id="FNAV01000016">
    <property type="protein sequence ID" value="SDF29816.1"/>
    <property type="molecule type" value="Genomic_DNA"/>
</dbReference>
<evidence type="ECO:0000313" key="2">
    <source>
        <dbReference type="EMBL" id="SDF29816.1"/>
    </source>
</evidence>
<organism evidence="2 3">
    <name type="scientific">Salipiger thiooxidans</name>
    <dbReference type="NCBI Taxonomy" id="282683"/>
    <lineage>
        <taxon>Bacteria</taxon>
        <taxon>Pseudomonadati</taxon>
        <taxon>Pseudomonadota</taxon>
        <taxon>Alphaproteobacteria</taxon>
        <taxon>Rhodobacterales</taxon>
        <taxon>Roseobacteraceae</taxon>
        <taxon>Salipiger</taxon>
    </lineage>
</organism>
<evidence type="ECO:0000259" key="1">
    <source>
        <dbReference type="Pfam" id="PF05099"/>
    </source>
</evidence>
<dbReference type="SUPFAM" id="SSF158682">
    <property type="entry name" value="TerB-like"/>
    <property type="match status" value="1"/>
</dbReference>
<proteinExistence type="predicted"/>
<evidence type="ECO:0000313" key="3">
    <source>
        <dbReference type="Proteomes" id="UP000198994"/>
    </source>
</evidence>
<dbReference type="InterPro" id="IPR029024">
    <property type="entry name" value="TerB-like"/>
</dbReference>
<accession>A0A1G7JXZ9</accession>
<dbReference type="RefSeq" id="WP_089962832.1">
    <property type="nucleotide sequence ID" value="NZ_FNAV01000016.1"/>
</dbReference>
<dbReference type="OrthoDB" id="7871207at2"/>
<keyword evidence="3" id="KW-1185">Reference proteome</keyword>
<sequence length="143" mass="15234">MGRNLRFWLARPDAAPFDPGDAPLALGALLLRAARTDYAGLFSAPATLDAILARRYDLTAAEAAEMREACERVEAAAPQDSLRFAAVLHVAVCYHERLAIALSLIEVTAALGICHPDDPLLAALLQAVLGVHPVDLESPRRAG</sequence>